<gene>
    <name evidence="2" type="ORF">RWH44_06945</name>
</gene>
<proteinExistence type="predicted"/>
<keyword evidence="1" id="KW-1133">Transmembrane helix</keyword>
<feature type="transmembrane region" description="Helical" evidence="1">
    <location>
        <begin position="75"/>
        <end position="98"/>
    </location>
</feature>
<keyword evidence="1" id="KW-0812">Transmembrane</keyword>
<dbReference type="RefSeq" id="WP_316004008.1">
    <property type="nucleotide sequence ID" value="NZ_JAWDIT010000002.1"/>
</dbReference>
<organism evidence="2 3">
    <name type="scientific">Microbacterium phycohabitans</name>
    <dbReference type="NCBI Taxonomy" id="3075993"/>
    <lineage>
        <taxon>Bacteria</taxon>
        <taxon>Bacillati</taxon>
        <taxon>Actinomycetota</taxon>
        <taxon>Actinomycetes</taxon>
        <taxon>Micrococcales</taxon>
        <taxon>Microbacteriaceae</taxon>
        <taxon>Microbacterium</taxon>
    </lineage>
</organism>
<feature type="transmembrane region" description="Helical" evidence="1">
    <location>
        <begin position="335"/>
        <end position="353"/>
    </location>
</feature>
<dbReference type="Proteomes" id="UP001261125">
    <property type="component" value="Unassembled WGS sequence"/>
</dbReference>
<keyword evidence="1" id="KW-0472">Membrane</keyword>
<feature type="transmembrane region" description="Helical" evidence="1">
    <location>
        <begin position="36"/>
        <end position="63"/>
    </location>
</feature>
<protein>
    <submittedName>
        <fullName evidence="2">DUF4148 domain-containing protein</fullName>
    </submittedName>
</protein>
<dbReference type="EMBL" id="JAWDIT010000002">
    <property type="protein sequence ID" value="MDU0345440.1"/>
    <property type="molecule type" value="Genomic_DNA"/>
</dbReference>
<evidence type="ECO:0000256" key="1">
    <source>
        <dbReference type="SAM" id="Phobius"/>
    </source>
</evidence>
<evidence type="ECO:0000313" key="3">
    <source>
        <dbReference type="Proteomes" id="UP001261125"/>
    </source>
</evidence>
<reference evidence="2 3" key="1">
    <citation type="submission" date="2023-09" db="EMBL/GenBank/DDBJ databases">
        <title>Microbacterium fusihabitans sp. nov., Microbacterium phycihabitans sp. nov., and Microbacterium cervinum sp. nov., isolated from dried seaweeds of beach.</title>
        <authorList>
            <person name="Lee S.D."/>
        </authorList>
    </citation>
    <scope>NUCLEOTIDE SEQUENCE [LARGE SCALE GENOMIC DNA]</scope>
    <source>
        <strain evidence="2 3">KSW2-29</strain>
    </source>
</reference>
<comment type="caution">
    <text evidence="2">The sequence shown here is derived from an EMBL/GenBank/DDBJ whole genome shotgun (WGS) entry which is preliminary data.</text>
</comment>
<keyword evidence="3" id="KW-1185">Reference proteome</keyword>
<sequence>MSGTALDTSALTRPVTRAEVRAFTAQLRRQGTLTSVVITTIGFVLVGGILLVAASLMATVVSFGLFADEGRPNPIGIGFLIFFAAAVALIAYALIVLFRGRATRRYRLAHFAQENGLSWFPTVPTPDLPGMIFSEGHSREATDVVHGPRPRWVEVGNYTYKTGSGKNEQTHKWAYVQLRLDTPLPHIVLDAVGNNGLFGASNLPTTFSRDQRLSLEGDFDQHFALYCPKGYERDALYLFTPDVMARFIDNAAALDVEIVDDRLFLYARRELSTIDPATWEWIFATVDAIDDKLGQWARWRDERLPAAPAPVAPGVPLLTPPPVGVAREGRRLRRGFSWVGGVITVLAIGWWLFTVISDTFLR</sequence>
<name>A0ABU3SKU9_9MICO</name>
<accession>A0ABU3SKU9</accession>
<evidence type="ECO:0000313" key="2">
    <source>
        <dbReference type="EMBL" id="MDU0345440.1"/>
    </source>
</evidence>